<feature type="transmembrane region" description="Helical" evidence="1">
    <location>
        <begin position="177"/>
        <end position="195"/>
    </location>
</feature>
<proteinExistence type="predicted"/>
<dbReference type="InterPro" id="IPR000160">
    <property type="entry name" value="GGDEF_dom"/>
</dbReference>
<evidence type="ECO:0000259" key="2">
    <source>
        <dbReference type="PROSITE" id="PS50887"/>
    </source>
</evidence>
<feature type="transmembrane region" description="Helical" evidence="1">
    <location>
        <begin position="148"/>
        <end position="170"/>
    </location>
</feature>
<gene>
    <name evidence="3" type="ORF">ABN16_01990</name>
</gene>
<dbReference type="FunFam" id="3.30.70.270:FF:000001">
    <property type="entry name" value="Diguanylate cyclase domain protein"/>
    <property type="match status" value="1"/>
</dbReference>
<name>A0AAC8UUX9_9LACO</name>
<keyword evidence="1" id="KW-1133">Transmembrane helix</keyword>
<evidence type="ECO:0000313" key="4">
    <source>
        <dbReference type="Proteomes" id="UP000036000"/>
    </source>
</evidence>
<dbReference type="NCBIfam" id="TIGR00254">
    <property type="entry name" value="GGDEF"/>
    <property type="match status" value="1"/>
</dbReference>
<organism evidence="3 4">
    <name type="scientific">Levilactobacillus koreensis</name>
    <dbReference type="NCBI Taxonomy" id="637971"/>
    <lineage>
        <taxon>Bacteria</taxon>
        <taxon>Bacillati</taxon>
        <taxon>Bacillota</taxon>
        <taxon>Bacilli</taxon>
        <taxon>Lactobacillales</taxon>
        <taxon>Lactobacillaceae</taxon>
        <taxon>Levilactobacillus</taxon>
    </lineage>
</organism>
<feature type="transmembrane region" description="Helical" evidence="1">
    <location>
        <begin position="6"/>
        <end position="28"/>
    </location>
</feature>
<protein>
    <submittedName>
        <fullName evidence="3">Diguanylate cyclase</fullName>
    </submittedName>
</protein>
<dbReference type="InterPro" id="IPR029787">
    <property type="entry name" value="Nucleotide_cyclase"/>
</dbReference>
<keyword evidence="1" id="KW-0472">Membrane</keyword>
<dbReference type="GO" id="GO:0052621">
    <property type="term" value="F:diguanylate cyclase activity"/>
    <property type="evidence" value="ECO:0007669"/>
    <property type="project" value="TreeGrafter"/>
</dbReference>
<feature type="transmembrane region" description="Helical" evidence="1">
    <location>
        <begin position="101"/>
        <end position="128"/>
    </location>
</feature>
<evidence type="ECO:0000256" key="1">
    <source>
        <dbReference type="SAM" id="Phobius"/>
    </source>
</evidence>
<dbReference type="PANTHER" id="PTHR45138">
    <property type="entry name" value="REGULATORY COMPONENTS OF SENSORY TRANSDUCTION SYSTEM"/>
    <property type="match status" value="1"/>
</dbReference>
<dbReference type="SUPFAM" id="SSF55073">
    <property type="entry name" value="Nucleotide cyclase"/>
    <property type="match status" value="1"/>
</dbReference>
<dbReference type="GO" id="GO:0043709">
    <property type="term" value="P:cell adhesion involved in single-species biofilm formation"/>
    <property type="evidence" value="ECO:0007669"/>
    <property type="project" value="TreeGrafter"/>
</dbReference>
<dbReference type="GO" id="GO:1902201">
    <property type="term" value="P:negative regulation of bacterial-type flagellum-dependent cell motility"/>
    <property type="evidence" value="ECO:0007669"/>
    <property type="project" value="TreeGrafter"/>
</dbReference>
<dbReference type="KEGG" id="lko:ABN16_01990"/>
<feature type="transmembrane region" description="Helical" evidence="1">
    <location>
        <begin position="48"/>
        <end position="68"/>
    </location>
</feature>
<evidence type="ECO:0000313" key="3">
    <source>
        <dbReference type="EMBL" id="AKP63889.1"/>
    </source>
</evidence>
<dbReference type="PANTHER" id="PTHR45138:SF9">
    <property type="entry name" value="DIGUANYLATE CYCLASE DGCM-RELATED"/>
    <property type="match status" value="1"/>
</dbReference>
<dbReference type="PROSITE" id="PS50887">
    <property type="entry name" value="GGDEF"/>
    <property type="match status" value="1"/>
</dbReference>
<keyword evidence="4" id="KW-1185">Reference proteome</keyword>
<dbReference type="InterPro" id="IPR043128">
    <property type="entry name" value="Rev_trsase/Diguanyl_cyclase"/>
</dbReference>
<feature type="transmembrane region" description="Helical" evidence="1">
    <location>
        <begin position="74"/>
        <end position="94"/>
    </location>
</feature>
<dbReference type="Pfam" id="PF00990">
    <property type="entry name" value="GGDEF"/>
    <property type="match status" value="1"/>
</dbReference>
<dbReference type="Proteomes" id="UP000036000">
    <property type="component" value="Chromosome"/>
</dbReference>
<dbReference type="EMBL" id="CP012033">
    <property type="protein sequence ID" value="AKP63889.1"/>
    <property type="molecule type" value="Genomic_DNA"/>
</dbReference>
<dbReference type="CDD" id="cd01949">
    <property type="entry name" value="GGDEF"/>
    <property type="match status" value="1"/>
</dbReference>
<sequence>MTWSQWFVTPTLTSLFFLLGVLTLYWFITNQIIALLKRHGRRPNVDKVRSNVGIIYMVIFLVVVQLRVGATANSWVFTNFQIFSIVFVSYFLMLEIHVWKMLLAILFFMALNQTLDIGLAWIFAVFYMSFFYSMKVVRHHQRNGWTGYIAYTLSTFFYSAILWGIVGVRFNLDRSTLLWELLSSIIILAVMYVYVDSLMASANTLAQLTYTTNYDELTHVKNYFAFKNELNDAFDKSRNHHRPLTLMLFDIDHFKHVNDTYGHLTGDYVLSHAAQLISEQLQLIDPNLVLYRTGGEEFTILFNGYTADEAREAITGIAQTVRESRFHHNNNDIDISISVGVTQMLGTDDSQIAVYKRADDNLYYSKQHGRDQVTFG</sequence>
<dbReference type="Gene3D" id="3.30.70.270">
    <property type="match status" value="1"/>
</dbReference>
<dbReference type="RefSeq" id="WP_048732486.1">
    <property type="nucleotide sequence ID" value="NZ_CP012033.1"/>
</dbReference>
<feature type="domain" description="GGDEF" evidence="2">
    <location>
        <begin position="242"/>
        <end position="376"/>
    </location>
</feature>
<keyword evidence="1" id="KW-0812">Transmembrane</keyword>
<dbReference type="GO" id="GO:0005886">
    <property type="term" value="C:plasma membrane"/>
    <property type="evidence" value="ECO:0007669"/>
    <property type="project" value="TreeGrafter"/>
</dbReference>
<reference evidence="3 4" key="1">
    <citation type="submission" date="2015-07" db="EMBL/GenBank/DDBJ databases">
        <title>Lactobacillus korensis/26-25/ whole genome sequencing.</title>
        <authorList>
            <person name="Kim M.K."/>
            <person name="Im W.-T."/>
            <person name="Srinivasan S."/>
            <person name="Lee J.-J."/>
        </authorList>
    </citation>
    <scope>NUCLEOTIDE SEQUENCE [LARGE SCALE GENOMIC DNA]</scope>
    <source>
        <strain evidence="3 4">26-25</strain>
    </source>
</reference>
<dbReference type="SMART" id="SM00267">
    <property type="entry name" value="GGDEF"/>
    <property type="match status" value="1"/>
</dbReference>
<accession>A0AAC8UUX9</accession>
<dbReference type="AlphaFoldDB" id="A0AAC8UUX9"/>
<dbReference type="InterPro" id="IPR050469">
    <property type="entry name" value="Diguanylate_Cyclase"/>
</dbReference>